<dbReference type="OrthoDB" id="9979195at2759"/>
<evidence type="ECO:0000313" key="2">
    <source>
        <dbReference type="EMBL" id="KAH7137447.1"/>
    </source>
</evidence>
<name>A0A9P9IXK4_9HYPO</name>
<dbReference type="Proteomes" id="UP000717696">
    <property type="component" value="Unassembled WGS sequence"/>
</dbReference>
<proteinExistence type="predicted"/>
<keyword evidence="1" id="KW-0732">Signal</keyword>
<dbReference type="EMBL" id="JAGMUU010000015">
    <property type="protein sequence ID" value="KAH7137447.1"/>
    <property type="molecule type" value="Genomic_DNA"/>
</dbReference>
<sequence length="114" mass="12821">MTMSLLATLAGGLGLFMHTLERGLSARDDFSYHDVIDQFKTGSVRYLLYDVVDVLSMYPCHCAPGFASQNCIEKSLQEPSSLFEMVTGYLRSAIGLYEQAFGNPQYHRKNAWNL</sequence>
<protein>
    <submittedName>
        <fullName evidence="2">Uncharacterized protein</fullName>
    </submittedName>
</protein>
<feature type="chain" id="PRO_5040355119" evidence="1">
    <location>
        <begin position="27"/>
        <end position="114"/>
    </location>
</feature>
<evidence type="ECO:0000256" key="1">
    <source>
        <dbReference type="SAM" id="SignalP"/>
    </source>
</evidence>
<organism evidence="2 3">
    <name type="scientific">Dactylonectria estremocensis</name>
    <dbReference type="NCBI Taxonomy" id="1079267"/>
    <lineage>
        <taxon>Eukaryota</taxon>
        <taxon>Fungi</taxon>
        <taxon>Dikarya</taxon>
        <taxon>Ascomycota</taxon>
        <taxon>Pezizomycotina</taxon>
        <taxon>Sordariomycetes</taxon>
        <taxon>Hypocreomycetidae</taxon>
        <taxon>Hypocreales</taxon>
        <taxon>Nectriaceae</taxon>
        <taxon>Dactylonectria</taxon>
    </lineage>
</organism>
<comment type="caution">
    <text evidence="2">The sequence shown here is derived from an EMBL/GenBank/DDBJ whole genome shotgun (WGS) entry which is preliminary data.</text>
</comment>
<accession>A0A9P9IXK4</accession>
<reference evidence="2" key="1">
    <citation type="journal article" date="2021" name="Nat. Commun.">
        <title>Genetic determinants of endophytism in the Arabidopsis root mycobiome.</title>
        <authorList>
            <person name="Mesny F."/>
            <person name="Miyauchi S."/>
            <person name="Thiergart T."/>
            <person name="Pickel B."/>
            <person name="Atanasova L."/>
            <person name="Karlsson M."/>
            <person name="Huettel B."/>
            <person name="Barry K.W."/>
            <person name="Haridas S."/>
            <person name="Chen C."/>
            <person name="Bauer D."/>
            <person name="Andreopoulos W."/>
            <person name="Pangilinan J."/>
            <person name="LaButti K."/>
            <person name="Riley R."/>
            <person name="Lipzen A."/>
            <person name="Clum A."/>
            <person name="Drula E."/>
            <person name="Henrissat B."/>
            <person name="Kohler A."/>
            <person name="Grigoriev I.V."/>
            <person name="Martin F.M."/>
            <person name="Hacquard S."/>
        </authorList>
    </citation>
    <scope>NUCLEOTIDE SEQUENCE</scope>
    <source>
        <strain evidence="2">MPI-CAGE-AT-0021</strain>
    </source>
</reference>
<keyword evidence="3" id="KW-1185">Reference proteome</keyword>
<gene>
    <name evidence="2" type="ORF">B0J13DRAFT_625220</name>
</gene>
<evidence type="ECO:0000313" key="3">
    <source>
        <dbReference type="Proteomes" id="UP000717696"/>
    </source>
</evidence>
<dbReference type="AlphaFoldDB" id="A0A9P9IXK4"/>
<feature type="signal peptide" evidence="1">
    <location>
        <begin position="1"/>
        <end position="26"/>
    </location>
</feature>